<protein>
    <submittedName>
        <fullName evidence="2">Uncharacterized protein</fullName>
    </submittedName>
</protein>
<sequence>MLYLTCAACLDWSRREDIQVRIVKGRLSWTGRRYQAGTEQTKNQLVKDKPVGHNIQEQIVREDLSSEDDEDQLERRSTDKSKLEELLKSGCKQEDKERALNRLRRQPAQTRPARCKSD</sequence>
<evidence type="ECO:0000313" key="2">
    <source>
        <dbReference type="EMBL" id="KZV35257.1"/>
    </source>
</evidence>
<reference evidence="2 3" key="1">
    <citation type="journal article" date="2015" name="Proc. Natl. Acad. Sci. U.S.A.">
        <title>The resurrection genome of Boea hygrometrica: A blueprint for survival of dehydration.</title>
        <authorList>
            <person name="Xiao L."/>
            <person name="Yang G."/>
            <person name="Zhang L."/>
            <person name="Yang X."/>
            <person name="Zhao S."/>
            <person name="Ji Z."/>
            <person name="Zhou Q."/>
            <person name="Hu M."/>
            <person name="Wang Y."/>
            <person name="Chen M."/>
            <person name="Xu Y."/>
            <person name="Jin H."/>
            <person name="Xiao X."/>
            <person name="Hu G."/>
            <person name="Bao F."/>
            <person name="Hu Y."/>
            <person name="Wan P."/>
            <person name="Li L."/>
            <person name="Deng X."/>
            <person name="Kuang T."/>
            <person name="Xiang C."/>
            <person name="Zhu J.K."/>
            <person name="Oliver M.J."/>
            <person name="He Y."/>
        </authorList>
    </citation>
    <scope>NUCLEOTIDE SEQUENCE [LARGE SCALE GENOMIC DNA]</scope>
    <source>
        <strain evidence="3">cv. XS01</strain>
    </source>
</reference>
<feature type="region of interest" description="Disordered" evidence="1">
    <location>
        <begin position="58"/>
        <end position="118"/>
    </location>
</feature>
<dbReference type="EMBL" id="KV004736">
    <property type="protein sequence ID" value="KZV35257.1"/>
    <property type="molecule type" value="Genomic_DNA"/>
</dbReference>
<proteinExistence type="predicted"/>
<name>A0A2Z7BSK5_9LAMI</name>
<gene>
    <name evidence="2" type="ORF">F511_11949</name>
</gene>
<feature type="compositionally biased region" description="Basic and acidic residues" evidence="1">
    <location>
        <begin position="73"/>
        <end position="100"/>
    </location>
</feature>
<evidence type="ECO:0000313" key="3">
    <source>
        <dbReference type="Proteomes" id="UP000250235"/>
    </source>
</evidence>
<evidence type="ECO:0000256" key="1">
    <source>
        <dbReference type="SAM" id="MobiDB-lite"/>
    </source>
</evidence>
<dbReference type="Proteomes" id="UP000250235">
    <property type="component" value="Unassembled WGS sequence"/>
</dbReference>
<accession>A0A2Z7BSK5</accession>
<keyword evidence="3" id="KW-1185">Reference proteome</keyword>
<dbReference type="AlphaFoldDB" id="A0A2Z7BSK5"/>
<organism evidence="2 3">
    <name type="scientific">Dorcoceras hygrometricum</name>
    <dbReference type="NCBI Taxonomy" id="472368"/>
    <lineage>
        <taxon>Eukaryota</taxon>
        <taxon>Viridiplantae</taxon>
        <taxon>Streptophyta</taxon>
        <taxon>Embryophyta</taxon>
        <taxon>Tracheophyta</taxon>
        <taxon>Spermatophyta</taxon>
        <taxon>Magnoliopsida</taxon>
        <taxon>eudicotyledons</taxon>
        <taxon>Gunneridae</taxon>
        <taxon>Pentapetalae</taxon>
        <taxon>asterids</taxon>
        <taxon>lamiids</taxon>
        <taxon>Lamiales</taxon>
        <taxon>Gesneriaceae</taxon>
        <taxon>Didymocarpoideae</taxon>
        <taxon>Trichosporeae</taxon>
        <taxon>Loxocarpinae</taxon>
        <taxon>Dorcoceras</taxon>
    </lineage>
</organism>